<dbReference type="InterPro" id="IPR006664">
    <property type="entry name" value="OMP_bac"/>
</dbReference>
<evidence type="ECO:0000256" key="1">
    <source>
        <dbReference type="ARBA" id="ARBA00004442"/>
    </source>
</evidence>
<organism evidence="8 9">
    <name type="scientific">Vibrio hippocampi</name>
    <dbReference type="NCBI Taxonomy" id="654686"/>
    <lineage>
        <taxon>Bacteria</taxon>
        <taxon>Pseudomonadati</taxon>
        <taxon>Pseudomonadota</taxon>
        <taxon>Gammaproteobacteria</taxon>
        <taxon>Vibrionales</taxon>
        <taxon>Vibrionaceae</taxon>
        <taxon>Vibrio</taxon>
    </lineage>
</organism>
<dbReference type="InterPro" id="IPR050330">
    <property type="entry name" value="Bact_OuterMem_StrucFunc"/>
</dbReference>
<evidence type="ECO:0000259" key="7">
    <source>
        <dbReference type="PROSITE" id="PS51123"/>
    </source>
</evidence>
<dbReference type="PANTHER" id="PTHR30329">
    <property type="entry name" value="STATOR ELEMENT OF FLAGELLAR MOTOR COMPLEX"/>
    <property type="match status" value="1"/>
</dbReference>
<dbReference type="Proteomes" id="UP000838160">
    <property type="component" value="Unassembled WGS sequence"/>
</dbReference>
<feature type="region of interest" description="Disordered" evidence="5">
    <location>
        <begin position="183"/>
        <end position="221"/>
    </location>
</feature>
<evidence type="ECO:0000256" key="2">
    <source>
        <dbReference type="ARBA" id="ARBA00023136"/>
    </source>
</evidence>
<dbReference type="PRINTS" id="PR01021">
    <property type="entry name" value="OMPADOMAIN"/>
</dbReference>
<keyword evidence="3" id="KW-0998">Cell outer membrane</keyword>
<evidence type="ECO:0000256" key="6">
    <source>
        <dbReference type="SAM" id="SignalP"/>
    </source>
</evidence>
<feature type="signal peptide" evidence="6">
    <location>
        <begin position="1"/>
        <end position="20"/>
    </location>
</feature>
<evidence type="ECO:0000256" key="3">
    <source>
        <dbReference type="ARBA" id="ARBA00023237"/>
    </source>
</evidence>
<dbReference type="CDD" id="cd07185">
    <property type="entry name" value="OmpA_C-like"/>
    <property type="match status" value="1"/>
</dbReference>
<dbReference type="Pfam" id="PF00691">
    <property type="entry name" value="OmpA"/>
    <property type="match status" value="1"/>
</dbReference>
<feature type="compositionally biased region" description="Polar residues" evidence="5">
    <location>
        <begin position="193"/>
        <end position="203"/>
    </location>
</feature>
<comment type="subcellular location">
    <subcellularLocation>
        <location evidence="1">Cell outer membrane</location>
    </subcellularLocation>
</comment>
<keyword evidence="8" id="KW-0449">Lipoprotein</keyword>
<reference evidence="8" key="1">
    <citation type="submission" date="2021-12" db="EMBL/GenBank/DDBJ databases">
        <authorList>
            <person name="Rodrigo-Torres L."/>
            <person name="Arahal R. D."/>
            <person name="Lucena T."/>
        </authorList>
    </citation>
    <scope>NUCLEOTIDE SEQUENCE</scope>
    <source>
        <strain evidence="8">CECT 8226</strain>
    </source>
</reference>
<gene>
    <name evidence="8" type="primary">pal_3</name>
    <name evidence="8" type="ORF">VHP8226_03258</name>
</gene>
<dbReference type="InterPro" id="IPR036737">
    <property type="entry name" value="OmpA-like_sf"/>
</dbReference>
<sequence length="221" mass="24461">MQKNRLWLLSLTCFTSSVLADNLSEQITEYCDAKGYEYSHTIQVGEVHGVATHRQGYMQINDSSNDPELRAQLARLSALITEQSDCLTYISNLGIASFDQSDDKGNLVARVQFDFDKYQLTPLANRVLSQVAAQLATTGVQVVVEGHTDWVGSDAYNQALGLKRAEATAAKLYQQGVEKQNTTIKSLGENEPIASNKTQQGRSQNRRADVYIPNLETDTKP</sequence>
<dbReference type="InterPro" id="IPR006665">
    <property type="entry name" value="OmpA-like"/>
</dbReference>
<keyword evidence="2 4" id="KW-0472">Membrane</keyword>
<feature type="domain" description="OmpA-like" evidence="7">
    <location>
        <begin position="100"/>
        <end position="216"/>
    </location>
</feature>
<accession>A0ABN8DJJ8</accession>
<evidence type="ECO:0000256" key="5">
    <source>
        <dbReference type="SAM" id="MobiDB-lite"/>
    </source>
</evidence>
<dbReference type="RefSeq" id="WP_237486096.1">
    <property type="nucleotide sequence ID" value="NZ_CAKLCM010000003.1"/>
</dbReference>
<keyword evidence="9" id="KW-1185">Reference proteome</keyword>
<dbReference type="Gene3D" id="3.30.1330.60">
    <property type="entry name" value="OmpA-like domain"/>
    <property type="match status" value="1"/>
</dbReference>
<keyword evidence="6" id="KW-0732">Signal</keyword>
<dbReference type="PROSITE" id="PS51123">
    <property type="entry name" value="OMPA_2"/>
    <property type="match status" value="1"/>
</dbReference>
<protein>
    <submittedName>
        <fullName evidence="8">Peptidoglycan-associated lipoprotein</fullName>
    </submittedName>
</protein>
<feature type="chain" id="PRO_5046377074" evidence="6">
    <location>
        <begin position="21"/>
        <end position="221"/>
    </location>
</feature>
<evidence type="ECO:0000313" key="8">
    <source>
        <dbReference type="EMBL" id="CAH0529504.1"/>
    </source>
</evidence>
<evidence type="ECO:0000256" key="4">
    <source>
        <dbReference type="PROSITE-ProRule" id="PRU00473"/>
    </source>
</evidence>
<dbReference type="PANTHER" id="PTHR30329:SF21">
    <property type="entry name" value="LIPOPROTEIN YIAD-RELATED"/>
    <property type="match status" value="1"/>
</dbReference>
<evidence type="ECO:0000313" key="9">
    <source>
        <dbReference type="Proteomes" id="UP000838160"/>
    </source>
</evidence>
<dbReference type="EMBL" id="CAKLCM010000003">
    <property type="protein sequence ID" value="CAH0529504.1"/>
    <property type="molecule type" value="Genomic_DNA"/>
</dbReference>
<comment type="caution">
    <text evidence="8">The sequence shown here is derived from an EMBL/GenBank/DDBJ whole genome shotgun (WGS) entry which is preliminary data.</text>
</comment>
<dbReference type="SUPFAM" id="SSF103088">
    <property type="entry name" value="OmpA-like"/>
    <property type="match status" value="1"/>
</dbReference>
<name>A0ABN8DJJ8_9VIBR</name>
<proteinExistence type="predicted"/>